<dbReference type="PROSITE" id="PS51336">
    <property type="entry name" value="DM10"/>
    <property type="match status" value="2"/>
</dbReference>
<comment type="subcellular location">
    <subcellularLocation>
        <location evidence="1">Cytoplasm</location>
        <location evidence="1">Cytoskeleton</location>
        <location evidence="1">Cilium axoneme</location>
    </subcellularLocation>
</comment>
<dbReference type="STRING" id="126957.T1JFL8"/>
<dbReference type="EMBL" id="JH432177">
    <property type="status" value="NOT_ANNOTATED_CDS"/>
    <property type="molecule type" value="Genomic_DNA"/>
</dbReference>
<dbReference type="EnsemblMetazoa" id="SMAR012632-RA">
    <property type="protein sequence ID" value="SMAR012632-PA"/>
    <property type="gene ID" value="SMAR012632"/>
</dbReference>
<keyword evidence="2" id="KW-0963">Cytoplasm</keyword>
<evidence type="ECO:0000259" key="6">
    <source>
        <dbReference type="PROSITE" id="PS51336"/>
    </source>
</evidence>
<feature type="domain" description="DM10" evidence="6">
    <location>
        <begin position="119"/>
        <end position="226"/>
    </location>
</feature>
<evidence type="ECO:0000256" key="4">
    <source>
        <dbReference type="ARBA" id="ARBA00023212"/>
    </source>
</evidence>
<dbReference type="InterPro" id="IPR006602">
    <property type="entry name" value="DM10_dom"/>
</dbReference>
<dbReference type="GO" id="GO:0000281">
    <property type="term" value="P:mitotic cytokinesis"/>
    <property type="evidence" value="ECO:0007669"/>
    <property type="project" value="TreeGrafter"/>
</dbReference>
<dbReference type="Pfam" id="PF06565">
    <property type="entry name" value="DM10_dom"/>
    <property type="match status" value="2"/>
</dbReference>
<dbReference type="GO" id="GO:0005930">
    <property type="term" value="C:axoneme"/>
    <property type="evidence" value="ECO:0007669"/>
    <property type="project" value="UniProtKB-SubCell"/>
</dbReference>
<dbReference type="OMA" id="IYGREYN"/>
<keyword evidence="8" id="KW-1185">Reference proteome</keyword>
<dbReference type="GO" id="GO:0060285">
    <property type="term" value="P:cilium-dependent cell motility"/>
    <property type="evidence" value="ECO:0007669"/>
    <property type="project" value="TreeGrafter"/>
</dbReference>
<evidence type="ECO:0000313" key="7">
    <source>
        <dbReference type="EnsemblMetazoa" id="SMAR012632-PA"/>
    </source>
</evidence>
<sequence>NSSCLATKLHQFRFVCQTCLIPSFRTRENLAKFQMMSSTKSTRSSSVSIKTISDLNSDSSSDGSVRLRPANSPSSFLDNRRFCLQKSVPTTTVLNKELIYGCSKHELANRSIPEVFSYDDKALRFYGYHKEITEGSPYEKYCIHPLIIIYCLKNDTIAVKEKPFTKNSLRESVLNLKVRQKIIKNKQGEFYHWRDLNVGINVSFYCRDIRIVNCDEWTTDFYKSKGIIIGDAEEVPPDPYTEKHQNDQFKFREYDNKALRFYCLRKEPEAGRGVRPCVLMYFLSDRTIELCDSKSSSHPTDFDCDSLPPFIERQKILKDHINENLGGYYEPEDLIIGNTVYILGDKYLIYDCDQFTKDYYHHKMGIKDFCAVQVQLPEKLNTTGLIFPHRSWGTVVDTFRKPLTTKPPPHPTSKKIPWEQRHAGIVFNYSAQMNSPIQEEKLRKFTIRCHIDKKTISIMELPTPGFRGGLFLSQRRDFMPGSKVTVFGHKFVILSEDPFIDKYKIANSELMKPKIMDTLNEGE</sequence>
<evidence type="ECO:0000256" key="5">
    <source>
        <dbReference type="ARBA" id="ARBA00023273"/>
    </source>
</evidence>
<reference evidence="8" key="1">
    <citation type="submission" date="2011-05" db="EMBL/GenBank/DDBJ databases">
        <authorList>
            <person name="Richards S.R."/>
            <person name="Qu J."/>
            <person name="Jiang H."/>
            <person name="Jhangiani S.N."/>
            <person name="Agravi P."/>
            <person name="Goodspeed R."/>
            <person name="Gross S."/>
            <person name="Mandapat C."/>
            <person name="Jackson L."/>
            <person name="Mathew T."/>
            <person name="Pu L."/>
            <person name="Thornton R."/>
            <person name="Saada N."/>
            <person name="Wilczek-Boney K.B."/>
            <person name="Lee S."/>
            <person name="Kovar C."/>
            <person name="Wu Y."/>
            <person name="Scherer S.E."/>
            <person name="Worley K.C."/>
            <person name="Muzny D.M."/>
            <person name="Gibbs R."/>
        </authorList>
    </citation>
    <scope>NUCLEOTIDE SEQUENCE</scope>
    <source>
        <strain evidence="8">Brora</strain>
    </source>
</reference>
<dbReference type="eggNOG" id="KOG0043">
    <property type="taxonomic scope" value="Eukaryota"/>
</dbReference>
<dbReference type="SMART" id="SM00676">
    <property type="entry name" value="DM10"/>
    <property type="match status" value="3"/>
</dbReference>
<evidence type="ECO:0000256" key="3">
    <source>
        <dbReference type="ARBA" id="ARBA00022737"/>
    </source>
</evidence>
<dbReference type="Proteomes" id="UP000014500">
    <property type="component" value="Unassembled WGS sequence"/>
</dbReference>
<keyword evidence="3" id="KW-0677">Repeat</keyword>
<dbReference type="GO" id="GO:0072686">
    <property type="term" value="C:mitotic spindle"/>
    <property type="evidence" value="ECO:0007669"/>
    <property type="project" value="TreeGrafter"/>
</dbReference>
<dbReference type="GO" id="GO:0007052">
    <property type="term" value="P:mitotic spindle organization"/>
    <property type="evidence" value="ECO:0007669"/>
    <property type="project" value="TreeGrafter"/>
</dbReference>
<dbReference type="HOGENOM" id="CLU_018366_0_1_1"/>
<keyword evidence="5" id="KW-0966">Cell projection</keyword>
<name>T1JFL8_STRMM</name>
<organism evidence="7 8">
    <name type="scientific">Strigamia maritima</name>
    <name type="common">European centipede</name>
    <name type="synonym">Geophilus maritimus</name>
    <dbReference type="NCBI Taxonomy" id="126957"/>
    <lineage>
        <taxon>Eukaryota</taxon>
        <taxon>Metazoa</taxon>
        <taxon>Ecdysozoa</taxon>
        <taxon>Arthropoda</taxon>
        <taxon>Myriapoda</taxon>
        <taxon>Chilopoda</taxon>
        <taxon>Pleurostigmophora</taxon>
        <taxon>Geophilomorpha</taxon>
        <taxon>Linotaeniidae</taxon>
        <taxon>Strigamia</taxon>
    </lineage>
</organism>
<proteinExistence type="predicted"/>
<dbReference type="PANTHER" id="PTHR12086:SF9">
    <property type="entry name" value="EF-HAND DOMAIN-CONTAINING PROTEIN 1"/>
    <property type="match status" value="1"/>
</dbReference>
<evidence type="ECO:0000256" key="1">
    <source>
        <dbReference type="ARBA" id="ARBA00004430"/>
    </source>
</evidence>
<dbReference type="AlphaFoldDB" id="T1JFL8"/>
<keyword evidence="4" id="KW-0206">Cytoskeleton</keyword>
<dbReference type="Gene3D" id="2.30.29.170">
    <property type="match status" value="3"/>
</dbReference>
<protein>
    <recommendedName>
        <fullName evidence="6">DM10 domain-containing protein</fullName>
    </recommendedName>
</protein>
<dbReference type="GO" id="GO:0043014">
    <property type="term" value="F:alpha-tubulin binding"/>
    <property type="evidence" value="ECO:0007669"/>
    <property type="project" value="TreeGrafter"/>
</dbReference>
<feature type="domain" description="DM10" evidence="6">
    <location>
        <begin position="255"/>
        <end position="364"/>
    </location>
</feature>
<dbReference type="InterPro" id="IPR040193">
    <property type="entry name" value="EFHC1/EFHC2/EFHB"/>
</dbReference>
<dbReference type="PhylomeDB" id="T1JFL8"/>
<dbReference type="PANTHER" id="PTHR12086">
    <property type="entry name" value="EF-HAND DOMAIN C-TERMINAL CONTAINING PROTEIN"/>
    <property type="match status" value="1"/>
</dbReference>
<reference evidence="7" key="2">
    <citation type="submission" date="2015-02" db="UniProtKB">
        <authorList>
            <consortium name="EnsemblMetazoa"/>
        </authorList>
    </citation>
    <scope>IDENTIFICATION</scope>
</reference>
<accession>T1JFL8</accession>
<evidence type="ECO:0000313" key="8">
    <source>
        <dbReference type="Proteomes" id="UP000014500"/>
    </source>
</evidence>
<evidence type="ECO:0000256" key="2">
    <source>
        <dbReference type="ARBA" id="ARBA00022490"/>
    </source>
</evidence>